<dbReference type="RefSeq" id="WP_263597847.1">
    <property type="nucleotide sequence ID" value="NZ_CABVIH010000016.1"/>
</dbReference>
<protein>
    <recommendedName>
        <fullName evidence="2">Acyltransferase 3 domain-containing protein</fullName>
    </recommendedName>
</protein>
<sequence length="133" mass="14464">MTIIAVQTVKIPSLGASSPLRHISYRPDIDGLRAIAVLAVLIFHAFPTVLDGGFVGVDIFFVISGYLISKVILTTLEKETFSIADFYSRRIRRIFPALITVLASCLVFGWNTMLADDLALLAKHVLGGGDICI</sequence>
<dbReference type="GO" id="GO:0016020">
    <property type="term" value="C:membrane"/>
    <property type="evidence" value="ECO:0007669"/>
    <property type="project" value="TreeGrafter"/>
</dbReference>
<keyword evidence="1" id="KW-0472">Membrane</keyword>
<evidence type="ECO:0000256" key="1">
    <source>
        <dbReference type="SAM" id="Phobius"/>
    </source>
</evidence>
<dbReference type="AlphaFoldDB" id="A0A5E7LM80"/>
<dbReference type="PANTHER" id="PTHR23028">
    <property type="entry name" value="ACETYLTRANSFERASE"/>
    <property type="match status" value="1"/>
</dbReference>
<proteinExistence type="predicted"/>
<evidence type="ECO:0000313" key="4">
    <source>
        <dbReference type="Proteomes" id="UP000375525"/>
    </source>
</evidence>
<dbReference type="Proteomes" id="UP000375525">
    <property type="component" value="Unassembled WGS sequence"/>
</dbReference>
<evidence type="ECO:0000259" key="2">
    <source>
        <dbReference type="Pfam" id="PF01757"/>
    </source>
</evidence>
<dbReference type="EMBL" id="CABVIH010000016">
    <property type="protein sequence ID" value="VVP12687.1"/>
    <property type="molecule type" value="Genomic_DNA"/>
</dbReference>
<organism evidence="3 4">
    <name type="scientific">Pseudomonas fluorescens</name>
    <dbReference type="NCBI Taxonomy" id="294"/>
    <lineage>
        <taxon>Bacteria</taxon>
        <taxon>Pseudomonadati</taxon>
        <taxon>Pseudomonadota</taxon>
        <taxon>Gammaproteobacteria</taxon>
        <taxon>Pseudomonadales</taxon>
        <taxon>Pseudomonadaceae</taxon>
        <taxon>Pseudomonas</taxon>
    </lineage>
</organism>
<feature type="transmembrane region" description="Helical" evidence="1">
    <location>
        <begin position="31"/>
        <end position="47"/>
    </location>
</feature>
<keyword evidence="1" id="KW-1133">Transmembrane helix</keyword>
<dbReference type="InterPro" id="IPR002656">
    <property type="entry name" value="Acyl_transf_3_dom"/>
</dbReference>
<dbReference type="GO" id="GO:0009103">
    <property type="term" value="P:lipopolysaccharide biosynthetic process"/>
    <property type="evidence" value="ECO:0007669"/>
    <property type="project" value="TreeGrafter"/>
</dbReference>
<keyword evidence="1" id="KW-0812">Transmembrane</keyword>
<name>A0A5E7LM80_PSEFL</name>
<accession>A0A5E7LM80</accession>
<feature type="domain" description="Acyltransferase 3" evidence="2">
    <location>
        <begin position="28"/>
        <end position="109"/>
    </location>
</feature>
<dbReference type="PANTHER" id="PTHR23028:SF53">
    <property type="entry name" value="ACYL_TRANSF_3 DOMAIN-CONTAINING PROTEIN"/>
    <property type="match status" value="1"/>
</dbReference>
<reference evidence="3 4" key="1">
    <citation type="submission" date="2019-09" db="EMBL/GenBank/DDBJ databases">
        <authorList>
            <person name="Chandra G."/>
            <person name="Truman W A."/>
        </authorList>
    </citation>
    <scope>NUCLEOTIDE SEQUENCE [LARGE SCALE GENOMIC DNA]</scope>
    <source>
        <strain evidence="3">PS880</strain>
    </source>
</reference>
<dbReference type="Pfam" id="PF01757">
    <property type="entry name" value="Acyl_transf_3"/>
    <property type="match status" value="1"/>
</dbReference>
<dbReference type="InterPro" id="IPR050879">
    <property type="entry name" value="Acyltransferase_3"/>
</dbReference>
<evidence type="ECO:0000313" key="3">
    <source>
        <dbReference type="EMBL" id="VVP12687.1"/>
    </source>
</evidence>
<gene>
    <name evidence="3" type="ORF">PS880_03402</name>
</gene>
<feature type="transmembrane region" description="Helical" evidence="1">
    <location>
        <begin position="94"/>
        <end position="113"/>
    </location>
</feature>
<dbReference type="GO" id="GO:0016747">
    <property type="term" value="F:acyltransferase activity, transferring groups other than amino-acyl groups"/>
    <property type="evidence" value="ECO:0007669"/>
    <property type="project" value="InterPro"/>
</dbReference>
<feature type="transmembrane region" description="Helical" evidence="1">
    <location>
        <begin position="53"/>
        <end position="73"/>
    </location>
</feature>